<sequence length="32" mass="3780">MRLIAVMQIDLVTHLIEMLLVIDRSRVWAKKS</sequence>
<accession>A0A7W6CBL2</accession>
<gene>
    <name evidence="1" type="ORF">GGQ73_004073</name>
</gene>
<evidence type="ECO:0000313" key="2">
    <source>
        <dbReference type="Proteomes" id="UP000565286"/>
    </source>
</evidence>
<dbReference type="EMBL" id="JACIDV010000015">
    <property type="protein sequence ID" value="MBB3948099.1"/>
    <property type="molecule type" value="Genomic_DNA"/>
</dbReference>
<comment type="caution">
    <text evidence="1">The sequence shown here is derived from an EMBL/GenBank/DDBJ whole genome shotgun (WGS) entry which is preliminary data.</text>
</comment>
<dbReference type="Proteomes" id="UP000565286">
    <property type="component" value="Unassembled WGS sequence"/>
</dbReference>
<keyword evidence="2" id="KW-1185">Reference proteome</keyword>
<reference evidence="1 2" key="1">
    <citation type="submission" date="2020-08" db="EMBL/GenBank/DDBJ databases">
        <title>Genomic Encyclopedia of Type Strains, Phase IV (KMG-IV): sequencing the most valuable type-strain genomes for metagenomic binning, comparative biology and taxonomic classification.</title>
        <authorList>
            <person name="Goeker M."/>
        </authorList>
    </citation>
    <scope>NUCLEOTIDE SEQUENCE [LARGE SCALE GENOMIC DNA]</scope>
    <source>
        <strain evidence="1 2">DSM 26438</strain>
    </source>
</reference>
<proteinExistence type="predicted"/>
<evidence type="ECO:0000313" key="1">
    <source>
        <dbReference type="EMBL" id="MBB3948099.1"/>
    </source>
</evidence>
<protein>
    <submittedName>
        <fullName evidence="1">Uncharacterized protein</fullName>
    </submittedName>
</protein>
<dbReference type="AlphaFoldDB" id="A0A7W6CBL2"/>
<organism evidence="1 2">
    <name type="scientific">Rhizobium skierniewicense</name>
    <dbReference type="NCBI Taxonomy" id="984260"/>
    <lineage>
        <taxon>Bacteria</taxon>
        <taxon>Pseudomonadati</taxon>
        <taxon>Pseudomonadota</taxon>
        <taxon>Alphaproteobacteria</taxon>
        <taxon>Hyphomicrobiales</taxon>
        <taxon>Rhizobiaceae</taxon>
        <taxon>Rhizobium/Agrobacterium group</taxon>
        <taxon>Rhizobium</taxon>
    </lineage>
</organism>
<name>A0A7W6CBL2_9HYPH</name>